<evidence type="ECO:0000259" key="7">
    <source>
        <dbReference type="Pfam" id="PF12696"/>
    </source>
</evidence>
<keyword evidence="4 6" id="KW-1133">Transmembrane helix</keyword>
<comment type="caution">
    <text evidence="8">The sequence shown here is derived from an EMBL/GenBank/DDBJ whole genome shotgun (WGS) entry which is preliminary data.</text>
</comment>
<dbReference type="SUPFAM" id="SSF52540">
    <property type="entry name" value="P-loop containing nucleoside triphosphate hydrolases"/>
    <property type="match status" value="1"/>
</dbReference>
<feature type="domain" description="TraD/TraG TraM recognition site" evidence="7">
    <location>
        <begin position="400"/>
        <end position="481"/>
    </location>
</feature>
<evidence type="ECO:0000256" key="3">
    <source>
        <dbReference type="ARBA" id="ARBA00022692"/>
    </source>
</evidence>
<evidence type="ECO:0000313" key="9">
    <source>
        <dbReference type="Proteomes" id="UP001500731"/>
    </source>
</evidence>
<organism evidence="8 9">
    <name type="scientific">Microbacterium panaciterrae</name>
    <dbReference type="NCBI Taxonomy" id="985759"/>
    <lineage>
        <taxon>Bacteria</taxon>
        <taxon>Bacillati</taxon>
        <taxon>Actinomycetota</taxon>
        <taxon>Actinomycetes</taxon>
        <taxon>Micrococcales</taxon>
        <taxon>Microbacteriaceae</taxon>
        <taxon>Microbacterium</taxon>
    </lineage>
</organism>
<feature type="transmembrane region" description="Helical" evidence="6">
    <location>
        <begin position="12"/>
        <end position="38"/>
    </location>
</feature>
<dbReference type="Pfam" id="PF12696">
    <property type="entry name" value="TraG-D_C"/>
    <property type="match status" value="1"/>
</dbReference>
<evidence type="ECO:0000256" key="1">
    <source>
        <dbReference type="ARBA" id="ARBA00004651"/>
    </source>
</evidence>
<dbReference type="InterPro" id="IPR027417">
    <property type="entry name" value="P-loop_NTPase"/>
</dbReference>
<dbReference type="InterPro" id="IPR051539">
    <property type="entry name" value="T4SS-coupling_protein"/>
</dbReference>
<gene>
    <name evidence="8" type="ORF">GCM10023171_17810</name>
</gene>
<name>A0ABP8PCT4_9MICO</name>
<evidence type="ECO:0000256" key="4">
    <source>
        <dbReference type="ARBA" id="ARBA00022989"/>
    </source>
</evidence>
<dbReference type="Gene3D" id="3.40.50.300">
    <property type="entry name" value="P-loop containing nucleotide triphosphate hydrolases"/>
    <property type="match status" value="1"/>
</dbReference>
<feature type="transmembrane region" description="Helical" evidence="6">
    <location>
        <begin position="58"/>
        <end position="80"/>
    </location>
</feature>
<dbReference type="PANTHER" id="PTHR37937">
    <property type="entry name" value="CONJUGATIVE TRANSFER: DNA TRANSPORT"/>
    <property type="match status" value="1"/>
</dbReference>
<evidence type="ECO:0000256" key="5">
    <source>
        <dbReference type="ARBA" id="ARBA00023136"/>
    </source>
</evidence>
<evidence type="ECO:0000256" key="2">
    <source>
        <dbReference type="ARBA" id="ARBA00022475"/>
    </source>
</evidence>
<proteinExistence type="predicted"/>
<keyword evidence="5 6" id="KW-0472">Membrane</keyword>
<dbReference type="EMBL" id="BAABGP010000012">
    <property type="protein sequence ID" value="GAA4484633.1"/>
    <property type="molecule type" value="Genomic_DNA"/>
</dbReference>
<dbReference type="Proteomes" id="UP001500731">
    <property type="component" value="Unassembled WGS sequence"/>
</dbReference>
<dbReference type="PANTHER" id="PTHR37937:SF1">
    <property type="entry name" value="CONJUGATIVE TRANSFER: DNA TRANSPORT"/>
    <property type="match status" value="1"/>
</dbReference>
<dbReference type="CDD" id="cd01127">
    <property type="entry name" value="TrwB_TraG_TraD_VirD4"/>
    <property type="match status" value="1"/>
</dbReference>
<comment type="subcellular location">
    <subcellularLocation>
        <location evidence="1">Cell membrane</location>
        <topology evidence="1">Multi-pass membrane protein</topology>
    </subcellularLocation>
</comment>
<evidence type="ECO:0000256" key="6">
    <source>
        <dbReference type="SAM" id="Phobius"/>
    </source>
</evidence>
<keyword evidence="2" id="KW-1003">Cell membrane</keyword>
<evidence type="ECO:0000313" key="8">
    <source>
        <dbReference type="EMBL" id="GAA4484633.1"/>
    </source>
</evidence>
<keyword evidence="9" id="KW-1185">Reference proteome</keyword>
<protein>
    <recommendedName>
        <fullName evidence="7">TraD/TraG TraM recognition site domain-containing protein</fullName>
    </recommendedName>
</protein>
<sequence>MAHHFMRYVLAAAAVVFMLWIGIPLAVHVGALFTPTGVWDYPWTLPELLTRVLQRTPMPASTVFCAVGILVILAALVWGVTSGNLGWQSNGRATILRLKVIVAWKSRPRRSPLTARAAEPLGRVGWFGFFGIRWFTDMLEETRVLIAPSGAGKTVRLVVRLILRARGAIVATSTKPDVLQLTAWLRMVRHPFARVMVFDPEGMVPWMGERRVKWNIVAGCQDGQMAMKRAAAIVAARPIDGTQSSNSGFFTQAVTIVLQCMLHAAAIDGRTMRDVMRWMGDFEDDTPYNILRERPGAIRHWEQLLTKYCRGKADETVSSTDMSASGILNAFSIEAILEAVCPVDDDRVIDASGHHRTRDSLYLICKGEDSPAASVFTALVESLYLMASDDITRNGLCVPPLELVLDEAMNVCSIPSLPRVMSTGRGEGIVPTVIAQDYQQVVDRYGESAATTIVNNATELLVMGGLKDADYLQKIAVLAGSLDHLGRGFAKQVLAPERIRTLWDGRALFFYRNQPPAVITLVPWWRSRQKSEYKASLAWAKAERDRYITGEQFTGRIEEERAA</sequence>
<dbReference type="InterPro" id="IPR032689">
    <property type="entry name" value="TraG-D_C"/>
</dbReference>
<keyword evidence="3 6" id="KW-0812">Transmembrane</keyword>
<accession>A0ABP8PCT4</accession>
<reference evidence="9" key="1">
    <citation type="journal article" date="2019" name="Int. J. Syst. Evol. Microbiol.">
        <title>The Global Catalogue of Microorganisms (GCM) 10K type strain sequencing project: providing services to taxonomists for standard genome sequencing and annotation.</title>
        <authorList>
            <consortium name="The Broad Institute Genomics Platform"/>
            <consortium name="The Broad Institute Genome Sequencing Center for Infectious Disease"/>
            <person name="Wu L."/>
            <person name="Ma J."/>
        </authorList>
    </citation>
    <scope>NUCLEOTIDE SEQUENCE [LARGE SCALE GENOMIC DNA]</scope>
    <source>
        <strain evidence="9">JCM 17839</strain>
    </source>
</reference>